<evidence type="ECO:0000313" key="3">
    <source>
        <dbReference type="Proteomes" id="UP000272942"/>
    </source>
</evidence>
<dbReference type="Gene3D" id="3.40.720.10">
    <property type="entry name" value="Alkaline Phosphatase, subunit A"/>
    <property type="match status" value="1"/>
</dbReference>
<dbReference type="InterPro" id="IPR002591">
    <property type="entry name" value="Phosphodiest/P_Trfase"/>
</dbReference>
<dbReference type="InterPro" id="IPR017850">
    <property type="entry name" value="Alkaline_phosphatase_core_sf"/>
</dbReference>
<dbReference type="PANTHER" id="PTHR10151">
    <property type="entry name" value="ECTONUCLEOTIDE PYROPHOSPHATASE/PHOSPHODIESTERASE"/>
    <property type="match status" value="1"/>
</dbReference>
<dbReference type="Pfam" id="PF01663">
    <property type="entry name" value="Phosphodiest"/>
    <property type="match status" value="1"/>
</dbReference>
<feature type="chain" id="PRO_5043138264" evidence="1">
    <location>
        <begin position="28"/>
        <end position="180"/>
    </location>
</feature>
<keyword evidence="3" id="KW-1185">Reference proteome</keyword>
<reference evidence="4" key="1">
    <citation type="submission" date="2016-06" db="UniProtKB">
        <authorList>
            <consortium name="WormBaseParasite"/>
        </authorList>
    </citation>
    <scope>IDENTIFICATION</scope>
</reference>
<dbReference type="OrthoDB" id="415411at2759"/>
<feature type="signal peptide" evidence="1">
    <location>
        <begin position="1"/>
        <end position="27"/>
    </location>
</feature>
<name>A0A183B0N4_9TREM</name>
<organism evidence="4">
    <name type="scientific">Echinostoma caproni</name>
    <dbReference type="NCBI Taxonomy" id="27848"/>
    <lineage>
        <taxon>Eukaryota</taxon>
        <taxon>Metazoa</taxon>
        <taxon>Spiralia</taxon>
        <taxon>Lophotrochozoa</taxon>
        <taxon>Platyhelminthes</taxon>
        <taxon>Trematoda</taxon>
        <taxon>Digenea</taxon>
        <taxon>Plagiorchiida</taxon>
        <taxon>Echinostomata</taxon>
        <taxon>Echinostomatoidea</taxon>
        <taxon>Echinostomatidae</taxon>
        <taxon>Echinostoma</taxon>
    </lineage>
</organism>
<dbReference type="GO" id="GO:0016787">
    <property type="term" value="F:hydrolase activity"/>
    <property type="evidence" value="ECO:0007669"/>
    <property type="project" value="UniProtKB-ARBA"/>
</dbReference>
<sequence>MMSHLVSAVNAVLFLFCLLLVPRNSLATGENSPSADEIYHQFAYPEKLHAKQPATPVLLFLIDSLRWDIFERYRRHTNQELPGFSKLKAVGGHVERVAPVFPAECYPNLLSIITGKYPEEHRLLFTTMYDESQNRSFTFDGRSHHQSQADRIALGDLWNPEDQVSCFHRKRILSIIIDLY</sequence>
<dbReference type="PANTHER" id="PTHR10151:SF120">
    <property type="entry name" value="BIS(5'-ADENOSYL)-TRIPHOSPHATASE"/>
    <property type="match status" value="1"/>
</dbReference>
<dbReference type="EMBL" id="UZAN01053562">
    <property type="protein sequence ID" value="VDP90041.1"/>
    <property type="molecule type" value="Genomic_DNA"/>
</dbReference>
<evidence type="ECO:0000313" key="4">
    <source>
        <dbReference type="WBParaSite" id="ECPE_0001280601-mRNA-1"/>
    </source>
</evidence>
<keyword evidence="1" id="KW-0732">Signal</keyword>
<dbReference type="AlphaFoldDB" id="A0A183B0N4"/>
<dbReference type="Proteomes" id="UP000272942">
    <property type="component" value="Unassembled WGS sequence"/>
</dbReference>
<gene>
    <name evidence="2" type="ORF">ECPE_LOCUS12769</name>
</gene>
<evidence type="ECO:0000313" key="2">
    <source>
        <dbReference type="EMBL" id="VDP90041.1"/>
    </source>
</evidence>
<reference evidence="2 3" key="2">
    <citation type="submission" date="2018-11" db="EMBL/GenBank/DDBJ databases">
        <authorList>
            <consortium name="Pathogen Informatics"/>
        </authorList>
    </citation>
    <scope>NUCLEOTIDE SEQUENCE [LARGE SCALE GENOMIC DNA]</scope>
    <source>
        <strain evidence="2 3">Egypt</strain>
    </source>
</reference>
<dbReference type="SUPFAM" id="SSF53649">
    <property type="entry name" value="Alkaline phosphatase-like"/>
    <property type="match status" value="1"/>
</dbReference>
<dbReference type="WBParaSite" id="ECPE_0001280601-mRNA-1">
    <property type="protein sequence ID" value="ECPE_0001280601-mRNA-1"/>
    <property type="gene ID" value="ECPE_0001280601"/>
</dbReference>
<protein>
    <submittedName>
        <fullName evidence="4">Choline-specific glycerophosphodiester phosphodiesterase</fullName>
    </submittedName>
</protein>
<proteinExistence type="predicted"/>
<accession>A0A183B0N4</accession>
<evidence type="ECO:0000256" key="1">
    <source>
        <dbReference type="SAM" id="SignalP"/>
    </source>
</evidence>